<reference evidence="1 2" key="1">
    <citation type="submission" date="2019-11" db="EMBL/GenBank/DDBJ databases">
        <authorList>
            <person name="Holert J."/>
        </authorList>
    </citation>
    <scope>NUCLEOTIDE SEQUENCE [LARGE SCALE GENOMIC DNA]</scope>
    <source>
        <strain evidence="1">BC8_1</strain>
    </source>
</reference>
<dbReference type="OrthoDB" id="6064711at2"/>
<dbReference type="EMBL" id="CACSIP010000075">
    <property type="protein sequence ID" value="CAA0137401.1"/>
    <property type="molecule type" value="Genomic_DNA"/>
</dbReference>
<proteinExistence type="predicted"/>
<evidence type="ECO:0000313" key="1">
    <source>
        <dbReference type="EMBL" id="CAA0137401.1"/>
    </source>
</evidence>
<gene>
    <name evidence="1" type="ORF">AELLOGFF_02213</name>
</gene>
<sequence>MTVTGPALPLDGLRAKIETIVGHLDARDALRDSLGRGEAVLDFLIGARSRALEPDAREWLLDYLREISLPGRPGILPHPVDVVVTRAP</sequence>
<dbReference type="Proteomes" id="UP000430146">
    <property type="component" value="Unassembled WGS sequence"/>
</dbReference>
<dbReference type="AlphaFoldDB" id="A0A5S9R9I8"/>
<protein>
    <submittedName>
        <fullName evidence="1">Uncharacterized protein</fullName>
    </submittedName>
</protein>
<evidence type="ECO:0000313" key="2">
    <source>
        <dbReference type="Proteomes" id="UP000430146"/>
    </source>
</evidence>
<dbReference type="RefSeq" id="WP_159235309.1">
    <property type="nucleotide sequence ID" value="NZ_CACSIP010000075.1"/>
</dbReference>
<name>A0A5S9R9I8_MYCVN</name>
<accession>A0A5S9R9I8</accession>
<organism evidence="1 2">
    <name type="scientific">Mycolicibacterium vanbaalenii</name>
    <name type="common">Mycobacterium vanbaalenii</name>
    <dbReference type="NCBI Taxonomy" id="110539"/>
    <lineage>
        <taxon>Bacteria</taxon>
        <taxon>Bacillati</taxon>
        <taxon>Actinomycetota</taxon>
        <taxon>Actinomycetes</taxon>
        <taxon>Mycobacteriales</taxon>
        <taxon>Mycobacteriaceae</taxon>
        <taxon>Mycolicibacterium</taxon>
    </lineage>
</organism>
<keyword evidence="2" id="KW-1185">Reference proteome</keyword>